<reference evidence="1" key="1">
    <citation type="submission" date="2020-08" db="EMBL/GenBank/DDBJ databases">
        <title>Multicomponent nature underlies the extraordinary mechanical properties of spider dragline silk.</title>
        <authorList>
            <person name="Kono N."/>
            <person name="Nakamura H."/>
            <person name="Mori M."/>
            <person name="Yoshida Y."/>
            <person name="Ohtoshi R."/>
            <person name="Malay A.D."/>
            <person name="Moran D.A.P."/>
            <person name="Tomita M."/>
            <person name="Numata K."/>
            <person name="Arakawa K."/>
        </authorList>
    </citation>
    <scope>NUCLEOTIDE SEQUENCE</scope>
</reference>
<sequence length="222" mass="24931">MVSRNLDSGNKEEGCWCQVGAVQRRLKQAPAFAGTSWIMKVVEIDALWLPKTLAIMIPLDILLAFQFPFSGLSSKLILFTVCPCSTNFEGQCLLCRETMESMNCAKGLAHSPFWLMKLAWANLSCGFGTYQTHVSIPVIILSKKCGSLSHCSWEVTRNCCTLASLFIRKQNSANFVQIFRPFFLHNAMPSTFKDFTSSVVVLPPRRRSESTHVPHFLYILIA</sequence>
<organism evidence="1 2">
    <name type="scientific">Nephila pilipes</name>
    <name type="common">Giant wood spider</name>
    <name type="synonym">Nephila maculata</name>
    <dbReference type="NCBI Taxonomy" id="299642"/>
    <lineage>
        <taxon>Eukaryota</taxon>
        <taxon>Metazoa</taxon>
        <taxon>Ecdysozoa</taxon>
        <taxon>Arthropoda</taxon>
        <taxon>Chelicerata</taxon>
        <taxon>Arachnida</taxon>
        <taxon>Araneae</taxon>
        <taxon>Araneomorphae</taxon>
        <taxon>Entelegynae</taxon>
        <taxon>Araneoidea</taxon>
        <taxon>Nephilidae</taxon>
        <taxon>Nephila</taxon>
    </lineage>
</organism>
<gene>
    <name evidence="1" type="ORF">NPIL_621581</name>
</gene>
<accession>A0A8X6QZU8</accession>
<dbReference type="AlphaFoldDB" id="A0A8X6QZU8"/>
<proteinExistence type="predicted"/>
<comment type="caution">
    <text evidence="1">The sequence shown here is derived from an EMBL/GenBank/DDBJ whole genome shotgun (WGS) entry which is preliminary data.</text>
</comment>
<dbReference type="Proteomes" id="UP000887013">
    <property type="component" value="Unassembled WGS sequence"/>
</dbReference>
<name>A0A8X6QZU8_NEPPI</name>
<protein>
    <submittedName>
        <fullName evidence="1">Uncharacterized protein</fullName>
    </submittedName>
</protein>
<dbReference type="EMBL" id="BMAW01040927">
    <property type="protein sequence ID" value="GFU61582.1"/>
    <property type="molecule type" value="Genomic_DNA"/>
</dbReference>
<evidence type="ECO:0000313" key="1">
    <source>
        <dbReference type="EMBL" id="GFU61582.1"/>
    </source>
</evidence>
<evidence type="ECO:0000313" key="2">
    <source>
        <dbReference type="Proteomes" id="UP000887013"/>
    </source>
</evidence>
<keyword evidence="2" id="KW-1185">Reference proteome</keyword>